<organism evidence="7 8">
    <name type="scientific">Maridesulfovibrio hydrothermalis AM13 = DSM 14728</name>
    <dbReference type="NCBI Taxonomy" id="1121451"/>
    <lineage>
        <taxon>Bacteria</taxon>
        <taxon>Pseudomonadati</taxon>
        <taxon>Thermodesulfobacteriota</taxon>
        <taxon>Desulfovibrionia</taxon>
        <taxon>Desulfovibrionales</taxon>
        <taxon>Desulfovibrionaceae</taxon>
        <taxon>Maridesulfovibrio</taxon>
    </lineage>
</organism>
<dbReference type="AlphaFoldDB" id="L0RBV3"/>
<dbReference type="GO" id="GO:0051536">
    <property type="term" value="F:iron-sulfur cluster binding"/>
    <property type="evidence" value="ECO:0007669"/>
    <property type="project" value="UniProtKB-KW"/>
</dbReference>
<dbReference type="InterPro" id="IPR007197">
    <property type="entry name" value="rSAM"/>
</dbReference>
<dbReference type="KEGG" id="dhy:DESAM_21961"/>
<reference evidence="7 8" key="1">
    <citation type="submission" date="2012-10" db="EMBL/GenBank/DDBJ databases">
        <authorList>
            <person name="Genoscope - CEA"/>
        </authorList>
    </citation>
    <scope>NUCLEOTIDE SEQUENCE [LARGE SCALE GENOMIC DNA]</scope>
    <source>
        <strain evidence="8">AM13 / DSM 14728</strain>
    </source>
</reference>
<evidence type="ECO:0000256" key="4">
    <source>
        <dbReference type="ARBA" id="ARBA00023004"/>
    </source>
</evidence>
<dbReference type="RefSeq" id="WP_015336835.1">
    <property type="nucleotide sequence ID" value="NC_020055.1"/>
</dbReference>
<keyword evidence="3" id="KW-0479">Metal-binding</keyword>
<evidence type="ECO:0000256" key="3">
    <source>
        <dbReference type="ARBA" id="ARBA00022723"/>
    </source>
</evidence>
<keyword evidence="8" id="KW-1185">Reference proteome</keyword>
<dbReference type="GO" id="GO:0046872">
    <property type="term" value="F:metal ion binding"/>
    <property type="evidence" value="ECO:0007669"/>
    <property type="project" value="UniProtKB-KW"/>
</dbReference>
<dbReference type="SMART" id="SM00729">
    <property type="entry name" value="Elp3"/>
    <property type="match status" value="1"/>
</dbReference>
<name>L0RBV3_9BACT</name>
<dbReference type="InterPro" id="IPR013785">
    <property type="entry name" value="Aldolase_TIM"/>
</dbReference>
<dbReference type="eggNOG" id="COG0535">
    <property type="taxonomic scope" value="Bacteria"/>
</dbReference>
<dbReference type="Gene3D" id="3.20.20.70">
    <property type="entry name" value="Aldolase class I"/>
    <property type="match status" value="1"/>
</dbReference>
<dbReference type="SUPFAM" id="SSF102114">
    <property type="entry name" value="Radical SAM enzymes"/>
    <property type="match status" value="1"/>
</dbReference>
<dbReference type="SFLD" id="SFLDS00029">
    <property type="entry name" value="Radical_SAM"/>
    <property type="match status" value="1"/>
</dbReference>
<evidence type="ECO:0000256" key="2">
    <source>
        <dbReference type="ARBA" id="ARBA00022691"/>
    </source>
</evidence>
<comment type="cofactor">
    <cofactor evidence="1">
        <name>[4Fe-4S] cluster</name>
        <dbReference type="ChEBI" id="CHEBI:49883"/>
    </cofactor>
</comment>
<dbReference type="PATRIC" id="fig|1121451.3.peg.2193"/>
<dbReference type="EMBL" id="FO203522">
    <property type="protein sequence ID" value="CCO24234.1"/>
    <property type="molecule type" value="Genomic_DNA"/>
</dbReference>
<dbReference type="NCBIfam" id="TIGR04085">
    <property type="entry name" value="rSAM_more_4Fe4S"/>
    <property type="match status" value="1"/>
</dbReference>
<accession>L0RBV3</accession>
<dbReference type="InterPro" id="IPR023885">
    <property type="entry name" value="4Fe4S-binding_SPASM_dom"/>
</dbReference>
<feature type="domain" description="Radical SAM core" evidence="6">
    <location>
        <begin position="5"/>
        <end position="224"/>
    </location>
</feature>
<dbReference type="InterPro" id="IPR050377">
    <property type="entry name" value="Radical_SAM_PqqE_MftC-like"/>
</dbReference>
<evidence type="ECO:0000313" key="7">
    <source>
        <dbReference type="EMBL" id="CCO24234.1"/>
    </source>
</evidence>
<dbReference type="STRING" id="1121451.DESAM_21961"/>
<dbReference type="Proteomes" id="UP000010808">
    <property type="component" value="Chromosome"/>
</dbReference>
<keyword evidence="5" id="KW-0411">Iron-sulfur</keyword>
<evidence type="ECO:0000256" key="1">
    <source>
        <dbReference type="ARBA" id="ARBA00001966"/>
    </source>
</evidence>
<protein>
    <recommendedName>
        <fullName evidence="6">Radical SAM core domain-containing protein</fullName>
    </recommendedName>
</protein>
<dbReference type="HOGENOM" id="CLU_606535_0_0_7"/>
<keyword evidence="4" id="KW-0408">Iron</keyword>
<evidence type="ECO:0000256" key="5">
    <source>
        <dbReference type="ARBA" id="ARBA00023014"/>
    </source>
</evidence>
<dbReference type="OrthoDB" id="9772409at2"/>
<gene>
    <name evidence="7" type="ORF">DESAM_21961</name>
</gene>
<evidence type="ECO:0000259" key="6">
    <source>
        <dbReference type="PROSITE" id="PS51918"/>
    </source>
</evidence>
<keyword evidence="2" id="KW-0949">S-adenosyl-L-methionine</keyword>
<dbReference type="PROSITE" id="PS51918">
    <property type="entry name" value="RADICAL_SAM"/>
    <property type="match status" value="1"/>
</dbReference>
<proteinExistence type="predicted"/>
<dbReference type="InterPro" id="IPR006638">
    <property type="entry name" value="Elp3/MiaA/NifB-like_rSAM"/>
</dbReference>
<dbReference type="SFLD" id="SFLDG01386">
    <property type="entry name" value="main_SPASM_domain-containing"/>
    <property type="match status" value="1"/>
</dbReference>
<dbReference type="Pfam" id="PF04055">
    <property type="entry name" value="Radical_SAM"/>
    <property type="match status" value="1"/>
</dbReference>
<dbReference type="InterPro" id="IPR058240">
    <property type="entry name" value="rSAM_sf"/>
</dbReference>
<dbReference type="CDD" id="cd01335">
    <property type="entry name" value="Radical_SAM"/>
    <property type="match status" value="1"/>
</dbReference>
<sequence>MDRIFSAPTVCNVEITQSCNQKCRHCYNYWRQSDIPTRTMTMGDMDRLIARIVEAGIFHVILSGGEPFLNFEVLEYGFKKLAENNISFSCNSNLVLASEDKIKRLVDVGLDHILTSLNSHVPEVNDYMVNMNGAHERILRGIKLARKHGIRVSANMIIAENNLDHVYETGLLAHNLGCQKLFATRTVPPVKVDDPSMTEFHLDKDMALKALDEMLRIKADTGIMIGTLVSYPLCLLGDLEKYADFVGRGCPSQSGHLMNIGVTGEVTACVHQADSYGNIFEHGIKDVYKNMRKWVSGDFHYKECLDCDYLDICRSGCRTSAHAYSDSFSGKDQLMTGRENITISFKLGRNEAIIEAIKSGAKLTAPSRLRFREEDGFYLVNIRWANSITVPTNIALKLKEFSRSGEMFTLTDLGIENLNLAVQLFEKDALESKEINLDDQRNMAGLSINIR</sequence>
<dbReference type="GO" id="GO:0003824">
    <property type="term" value="F:catalytic activity"/>
    <property type="evidence" value="ECO:0007669"/>
    <property type="project" value="InterPro"/>
</dbReference>
<dbReference type="PANTHER" id="PTHR11228">
    <property type="entry name" value="RADICAL SAM DOMAIN PROTEIN"/>
    <property type="match status" value="1"/>
</dbReference>
<dbReference type="SFLD" id="SFLDG01067">
    <property type="entry name" value="SPASM/twitch_domain_containing"/>
    <property type="match status" value="1"/>
</dbReference>
<evidence type="ECO:0000313" key="8">
    <source>
        <dbReference type="Proteomes" id="UP000010808"/>
    </source>
</evidence>
<dbReference type="PANTHER" id="PTHR11228:SF7">
    <property type="entry name" value="PQQA PEPTIDE CYCLASE"/>
    <property type="match status" value="1"/>
</dbReference>